<name>A0AAV6LKW6_9ERIC</name>
<dbReference type="Gene3D" id="2.120.10.80">
    <property type="entry name" value="Kelch-type beta propeller"/>
    <property type="match status" value="1"/>
</dbReference>
<comment type="caution">
    <text evidence="1">The sequence shown here is derived from an EMBL/GenBank/DDBJ whole genome shotgun (WGS) entry which is preliminary data.</text>
</comment>
<dbReference type="EMBL" id="JACTNZ010000001">
    <property type="protein sequence ID" value="KAG5564873.1"/>
    <property type="molecule type" value="Genomic_DNA"/>
</dbReference>
<evidence type="ECO:0000313" key="2">
    <source>
        <dbReference type="Proteomes" id="UP000823749"/>
    </source>
</evidence>
<gene>
    <name evidence="1" type="ORF">RHGRI_000913</name>
</gene>
<accession>A0AAV6LKW6</accession>
<proteinExistence type="predicted"/>
<dbReference type="SUPFAM" id="SSF117281">
    <property type="entry name" value="Kelch motif"/>
    <property type="match status" value="1"/>
</dbReference>
<keyword evidence="2" id="KW-1185">Reference proteome</keyword>
<dbReference type="Proteomes" id="UP000823749">
    <property type="component" value="Chromosome 1"/>
</dbReference>
<dbReference type="AlphaFoldDB" id="A0AAV6LKW6"/>
<reference evidence="1" key="1">
    <citation type="submission" date="2020-08" db="EMBL/GenBank/DDBJ databases">
        <title>Plant Genome Project.</title>
        <authorList>
            <person name="Zhang R.-G."/>
        </authorList>
    </citation>
    <scope>NUCLEOTIDE SEQUENCE</scope>
    <source>
        <strain evidence="1">WSP0</strain>
        <tissue evidence="1">Leaf</tissue>
    </source>
</reference>
<protein>
    <recommendedName>
        <fullName evidence="3">Galactose oxidase/kelch repeat superfamily protein</fullName>
    </recommendedName>
</protein>
<evidence type="ECO:0000313" key="1">
    <source>
        <dbReference type="EMBL" id="KAG5564873.1"/>
    </source>
</evidence>
<sequence length="322" mass="35640">MAVKIGNSVECIDLESFSSGGGEWKKVADLPARVAPCPVCLVLGGKLYCLGGFPTDYPSGRTGAMAAIRPWAMAYDPGVENWEPLPDPPHRPVFYPMFTAAVDGQWGPCIVVPWNRLLQIYHVDAKCWELRVFDCDHIFGFPLDGLMHENKCAGRAVAVEDKLYWLTTKEEKGADDGDDGCISRLHCLKVQVVTTDNTIPKTRVFRLEVSIIFRGAMLVDGNLGHKSSETSLPFKALIRSKECCQRVQPGPNSSGTEILPLMPNSLEWLTCIAYRNMIFTILLVMLLEMLIGRRAVNMSRPSGEPNLVEWALSALDPQEEAS</sequence>
<organism evidence="1 2">
    <name type="scientific">Rhododendron griersonianum</name>
    <dbReference type="NCBI Taxonomy" id="479676"/>
    <lineage>
        <taxon>Eukaryota</taxon>
        <taxon>Viridiplantae</taxon>
        <taxon>Streptophyta</taxon>
        <taxon>Embryophyta</taxon>
        <taxon>Tracheophyta</taxon>
        <taxon>Spermatophyta</taxon>
        <taxon>Magnoliopsida</taxon>
        <taxon>eudicotyledons</taxon>
        <taxon>Gunneridae</taxon>
        <taxon>Pentapetalae</taxon>
        <taxon>asterids</taxon>
        <taxon>Ericales</taxon>
        <taxon>Ericaceae</taxon>
        <taxon>Ericoideae</taxon>
        <taxon>Rhodoreae</taxon>
        <taxon>Rhododendron</taxon>
    </lineage>
</organism>
<evidence type="ECO:0008006" key="3">
    <source>
        <dbReference type="Google" id="ProtNLM"/>
    </source>
</evidence>
<dbReference type="InterPro" id="IPR015915">
    <property type="entry name" value="Kelch-typ_b-propeller"/>
</dbReference>